<keyword evidence="4" id="KW-1185">Reference proteome</keyword>
<dbReference type="NCBIfam" id="TIGR00756">
    <property type="entry name" value="PPR"/>
    <property type="match status" value="5"/>
</dbReference>
<evidence type="ECO:0000256" key="2">
    <source>
        <dbReference type="PROSITE-ProRule" id="PRU00708"/>
    </source>
</evidence>
<dbReference type="AlphaFoldDB" id="A0A8K0GRP5"/>
<dbReference type="InterPro" id="IPR046848">
    <property type="entry name" value="E_motif"/>
</dbReference>
<dbReference type="PROSITE" id="PS51375">
    <property type="entry name" value="PPR"/>
    <property type="match status" value="5"/>
</dbReference>
<protein>
    <recommendedName>
        <fullName evidence="5">Pentatricopeptide repeat-containing protein</fullName>
    </recommendedName>
</protein>
<dbReference type="GO" id="GO:0003729">
    <property type="term" value="F:mRNA binding"/>
    <property type="evidence" value="ECO:0007669"/>
    <property type="project" value="UniProtKB-ARBA"/>
</dbReference>
<keyword evidence="1" id="KW-0677">Repeat</keyword>
<accession>A0A8K0GRP5</accession>
<evidence type="ECO:0008006" key="5">
    <source>
        <dbReference type="Google" id="ProtNLM"/>
    </source>
</evidence>
<organism evidence="3 4">
    <name type="scientific">Rhamnella rubrinervis</name>
    <dbReference type="NCBI Taxonomy" id="2594499"/>
    <lineage>
        <taxon>Eukaryota</taxon>
        <taxon>Viridiplantae</taxon>
        <taxon>Streptophyta</taxon>
        <taxon>Embryophyta</taxon>
        <taxon>Tracheophyta</taxon>
        <taxon>Spermatophyta</taxon>
        <taxon>Magnoliopsida</taxon>
        <taxon>eudicotyledons</taxon>
        <taxon>Gunneridae</taxon>
        <taxon>Pentapetalae</taxon>
        <taxon>rosids</taxon>
        <taxon>fabids</taxon>
        <taxon>Rosales</taxon>
        <taxon>Rhamnaceae</taxon>
        <taxon>rhamnoid group</taxon>
        <taxon>Rhamneae</taxon>
        <taxon>Rhamnella</taxon>
    </lineage>
</organism>
<feature type="repeat" description="PPR" evidence="2">
    <location>
        <begin position="69"/>
        <end position="103"/>
    </location>
</feature>
<dbReference type="GO" id="GO:0009451">
    <property type="term" value="P:RNA modification"/>
    <property type="evidence" value="ECO:0007669"/>
    <property type="project" value="InterPro"/>
</dbReference>
<dbReference type="FunFam" id="1.25.40.10:FF:000073">
    <property type="entry name" value="Pentatricopeptide repeat-containing protein chloroplastic"/>
    <property type="match status" value="1"/>
</dbReference>
<dbReference type="InterPro" id="IPR046960">
    <property type="entry name" value="PPR_At4g14850-like_plant"/>
</dbReference>
<gene>
    <name evidence="3" type="ORF">FNV43_RR23046</name>
</gene>
<proteinExistence type="predicted"/>
<evidence type="ECO:0000313" key="4">
    <source>
        <dbReference type="Proteomes" id="UP000796880"/>
    </source>
</evidence>
<feature type="repeat" description="PPR" evidence="2">
    <location>
        <begin position="170"/>
        <end position="204"/>
    </location>
</feature>
<dbReference type="EMBL" id="VOIH02000010">
    <property type="protein sequence ID" value="KAF3435954.1"/>
    <property type="molecule type" value="Genomic_DNA"/>
</dbReference>
<feature type="repeat" description="PPR" evidence="2">
    <location>
        <begin position="271"/>
        <end position="305"/>
    </location>
</feature>
<dbReference type="Pfam" id="PF01535">
    <property type="entry name" value="PPR"/>
    <property type="match status" value="7"/>
</dbReference>
<name>A0A8K0GRP5_9ROSA</name>
<dbReference type="InterPro" id="IPR002885">
    <property type="entry name" value="PPR_rpt"/>
</dbReference>
<dbReference type="Pfam" id="PF20431">
    <property type="entry name" value="E_motif"/>
    <property type="match status" value="1"/>
</dbReference>
<feature type="repeat" description="PPR" evidence="2">
    <location>
        <begin position="371"/>
        <end position="405"/>
    </location>
</feature>
<dbReference type="OrthoDB" id="185373at2759"/>
<dbReference type="Pfam" id="PF13041">
    <property type="entry name" value="PPR_2"/>
    <property type="match status" value="2"/>
</dbReference>
<dbReference type="FunFam" id="1.25.40.10:FF:000344">
    <property type="entry name" value="Pentatricopeptide repeat-containing protein"/>
    <property type="match status" value="1"/>
</dbReference>
<dbReference type="PANTHER" id="PTHR47926:SF405">
    <property type="entry name" value="DYW DOMAIN-CONTAINING PROTEIN"/>
    <property type="match status" value="1"/>
</dbReference>
<reference evidence="3" key="1">
    <citation type="submission" date="2020-03" db="EMBL/GenBank/DDBJ databases">
        <title>A high-quality chromosome-level genome assembly of a woody plant with both climbing and erect habits, Rhamnella rubrinervis.</title>
        <authorList>
            <person name="Lu Z."/>
            <person name="Yang Y."/>
            <person name="Zhu X."/>
            <person name="Sun Y."/>
        </authorList>
    </citation>
    <scope>NUCLEOTIDE SEQUENCE</scope>
    <source>
        <strain evidence="3">BYM</strain>
        <tissue evidence="3">Leaf</tissue>
    </source>
</reference>
<dbReference type="Gene3D" id="1.25.40.10">
    <property type="entry name" value="Tetratricopeptide repeat domain"/>
    <property type="match status" value="4"/>
</dbReference>
<dbReference type="Proteomes" id="UP000796880">
    <property type="component" value="Unassembled WGS sequence"/>
</dbReference>
<dbReference type="FunFam" id="1.25.40.10:FF:000090">
    <property type="entry name" value="Pentatricopeptide repeat-containing protein, chloroplastic"/>
    <property type="match status" value="1"/>
</dbReference>
<sequence length="601" mass="67034">MRLLPWPKRLRSLLLSCKDKSSLAKTHALFILTGLLTQGSFNAQLIASYARVIDVVSARQLFEEMPQRGVDVWNAMIIAYCRKEYPDEVIRLYRQMILEGVKPDSSTFTVALKACARTFDLKTGGEIWSKAMDYGYECDVFVGSSVLNMFAKCGKIDEAAVVFDKMPKKDLVCWTSMITGFIKSGRPVEAVEIYRRMQKEGMKTDGVVMVGLIQACADLGDAKLGLSVHGYLIRRDHPMDVVLQTSLVDMYAKTGQLELSCRLFNKMTYKNVISWGALISGYAQNGFARNALEMLVEMQSYGLKPDLVSLVGALLASSQVGSLKLGKSIHGYIVRSLILDQVSGTALIDMYSKCGSLSCARALFDRINTKDSIFWNAMIASYGIHGHGKEALALFHKMTETSLKPDHTTFASLLSSFSHSGLVEEGQYWFNLMVSEYKIPPGEKHYAYMVDLLARAGLVEEAYELISSMGTEPGIPVWAALLAGCHNRGKLLIGEIAAKKVLELRPHDMGVYALISNFYAIAKRWNEVASVKNIMKKTGRKKVPGYSVVEVNGKLHSFVMEDNSHHQYKETLQFLDKLDHEMRIMQHVPETGPVLHANQVE</sequence>
<dbReference type="InterPro" id="IPR011990">
    <property type="entry name" value="TPR-like_helical_dom_sf"/>
</dbReference>
<comment type="caution">
    <text evidence="3">The sequence shown here is derived from an EMBL/GenBank/DDBJ whole genome shotgun (WGS) entry which is preliminary data.</text>
</comment>
<dbReference type="PANTHER" id="PTHR47926">
    <property type="entry name" value="PENTATRICOPEPTIDE REPEAT-CONTAINING PROTEIN"/>
    <property type="match status" value="1"/>
</dbReference>
<feature type="repeat" description="PPR" evidence="2">
    <location>
        <begin position="139"/>
        <end position="169"/>
    </location>
</feature>
<evidence type="ECO:0000256" key="1">
    <source>
        <dbReference type="ARBA" id="ARBA00022737"/>
    </source>
</evidence>
<evidence type="ECO:0000313" key="3">
    <source>
        <dbReference type="EMBL" id="KAF3435954.1"/>
    </source>
</evidence>